<dbReference type="GO" id="GO:0005829">
    <property type="term" value="C:cytosol"/>
    <property type="evidence" value="ECO:0007669"/>
    <property type="project" value="UniProtKB-ARBA"/>
</dbReference>
<name>A0A132A3P5_SARSC</name>
<dbReference type="Proteomes" id="UP000616769">
    <property type="component" value="Unassembled WGS sequence"/>
</dbReference>
<dbReference type="InterPro" id="IPR036915">
    <property type="entry name" value="Cyclin-like_sf"/>
</dbReference>
<dbReference type="EMBL" id="JXLN01010041">
    <property type="protein sequence ID" value="KPM05000.1"/>
    <property type="molecule type" value="Genomic_DNA"/>
</dbReference>
<evidence type="ECO:0000256" key="3">
    <source>
        <dbReference type="ARBA" id="ARBA00022618"/>
    </source>
</evidence>
<gene>
    <name evidence="6" type="ORF">QR98_0034580</name>
</gene>
<dbReference type="PIRSF" id="PIRSF025798">
    <property type="entry name" value="Cables"/>
    <property type="match status" value="1"/>
</dbReference>
<reference evidence="6 7" key="1">
    <citation type="journal article" date="2015" name="Parasit. Vectors">
        <title>Draft genome of the scabies mite.</title>
        <authorList>
            <person name="Rider S.D.Jr."/>
            <person name="Morgan M.S."/>
            <person name="Arlian L.G."/>
        </authorList>
    </citation>
    <scope>NUCLEOTIDE SEQUENCE [LARGE SCALE GENOMIC DNA]</scope>
    <source>
        <strain evidence="6">Arlian Lab</strain>
    </source>
</reference>
<sequence>MAIAVKRQQSRRRLAAITFLSNISLDGSHRDTNLGAIFNLSLHEKQRPNLTNETNYPNQINNSNLDRKLQIHQQKLSQISLDSNAAQKRSFLKEELILRSDSLNDNEEKENVGVHQRIENQCSSFLIEPKYRERTATATTTINIDGNGVVSDFHQVGIRSMSIDEKQELLCNYGKAGSFTETSNDCKKYHSINSITSFSYSSEGSSPGTLHNFLNPVQSNSDARGFVEPHSADVFPSKNIEQCFSCVRCSDQSLSKSIEENQSRFPLPIPAANKSHVFSSTSTKSSLNESEENVELINSDNCSKKSFKLVNPNTNSNKSCSGSVENIGGFKSANQHHRTTSFGSFKSLSSQATNRICNRTYHDFSCCLYLKKHFNDNKLVFVTSKTRGPISIFSSIPIDSKRNQNHHHHHNRSDSMKEHFSSSNKRNTRIISGSRQLSTITDGDSCNILTQLGLDTIEEDISFHHLLANDEKKFKPNNIFEAIAYNNSIIMNRNPSNHPNRHQMPKTFGLNSMALCSSPLNDSSFIIPQSNSDIQVNAVDHLTVNWPYFATASPNCFKELIYHPNLLDDPELIAGKHSTLLAFPSFVTSIIDYVKPQDLKKELNDKFRERFPHVQLTLSKLRSIKREICKIARNECGLDFLTIAQAYVYFEKLILKTLITKHNRKLCAGACLILSAKLNDVKRSDLKQLIEKVESGFRLNRKELLNTEFGVLIALEFNLHLPTWQIQPHYQRLIYES</sequence>
<dbReference type="OrthoDB" id="5353095at2759"/>
<keyword evidence="4" id="KW-0131">Cell cycle</keyword>
<dbReference type="CDD" id="cd20556">
    <property type="entry name" value="CYCLIN_CABLES"/>
    <property type="match status" value="1"/>
</dbReference>
<dbReference type="Pfam" id="PF00134">
    <property type="entry name" value="Cyclin_N"/>
    <property type="match status" value="1"/>
</dbReference>
<proteinExistence type="inferred from homology"/>
<evidence type="ECO:0000313" key="7">
    <source>
        <dbReference type="Proteomes" id="UP000616769"/>
    </source>
</evidence>
<evidence type="ECO:0000313" key="6">
    <source>
        <dbReference type="EMBL" id="KPM05000.1"/>
    </source>
</evidence>
<evidence type="ECO:0000259" key="5">
    <source>
        <dbReference type="Pfam" id="PF00134"/>
    </source>
</evidence>
<comment type="similarity">
    <text evidence="1">Belongs to the cyclin family.</text>
</comment>
<dbReference type="PANTHER" id="PTHR22896">
    <property type="entry name" value="CDK5 AND ABL1 ENZYME SUBSTRATE 1"/>
    <property type="match status" value="1"/>
</dbReference>
<dbReference type="InterPro" id="IPR006671">
    <property type="entry name" value="Cyclin_N"/>
</dbReference>
<organism evidence="6 7">
    <name type="scientific">Sarcoptes scabiei</name>
    <name type="common">Itch mite</name>
    <name type="synonym">Acarus scabiei</name>
    <dbReference type="NCBI Taxonomy" id="52283"/>
    <lineage>
        <taxon>Eukaryota</taxon>
        <taxon>Metazoa</taxon>
        <taxon>Ecdysozoa</taxon>
        <taxon>Arthropoda</taxon>
        <taxon>Chelicerata</taxon>
        <taxon>Arachnida</taxon>
        <taxon>Acari</taxon>
        <taxon>Acariformes</taxon>
        <taxon>Sarcoptiformes</taxon>
        <taxon>Astigmata</taxon>
        <taxon>Psoroptidia</taxon>
        <taxon>Sarcoptoidea</taxon>
        <taxon>Sarcoptidae</taxon>
        <taxon>Sarcoptinae</taxon>
        <taxon>Sarcoptes</taxon>
    </lineage>
</organism>
<dbReference type="FunFam" id="1.10.472.10:FF:000020">
    <property type="entry name" value="CDK5 and ABL1 enzyme substrate 1"/>
    <property type="match status" value="1"/>
</dbReference>
<feature type="domain" description="Cyclin N-terminal" evidence="5">
    <location>
        <begin position="620"/>
        <end position="719"/>
    </location>
</feature>
<dbReference type="SUPFAM" id="SSF47954">
    <property type="entry name" value="Cyclin-like"/>
    <property type="match status" value="1"/>
</dbReference>
<dbReference type="AlphaFoldDB" id="A0A132A3P5"/>
<evidence type="ECO:0000256" key="4">
    <source>
        <dbReference type="ARBA" id="ARBA00023306"/>
    </source>
</evidence>
<comment type="caution">
    <text evidence="6">The sequence shown here is derived from an EMBL/GenBank/DDBJ whole genome shotgun (WGS) entry which is preliminary data.</text>
</comment>
<dbReference type="Gene3D" id="1.10.472.10">
    <property type="entry name" value="Cyclin-like"/>
    <property type="match status" value="1"/>
</dbReference>
<evidence type="ECO:0000256" key="2">
    <source>
        <dbReference type="ARBA" id="ARBA00022553"/>
    </source>
</evidence>
<keyword evidence="2" id="KW-0597">Phosphoprotein</keyword>
<dbReference type="PANTHER" id="PTHR22896:SF0">
    <property type="entry name" value="CYCLIN N-TERMINAL DOMAIN-CONTAINING PROTEIN"/>
    <property type="match status" value="1"/>
</dbReference>
<protein>
    <recommendedName>
        <fullName evidence="5">Cyclin N-terminal domain-containing protein</fullName>
    </recommendedName>
</protein>
<evidence type="ECO:0000256" key="1">
    <source>
        <dbReference type="ARBA" id="ARBA00008742"/>
    </source>
</evidence>
<keyword evidence="3" id="KW-0132">Cell division</keyword>
<dbReference type="GO" id="GO:0051726">
    <property type="term" value="P:regulation of cell cycle"/>
    <property type="evidence" value="ECO:0007669"/>
    <property type="project" value="InterPro"/>
</dbReference>
<dbReference type="InterPro" id="IPR012388">
    <property type="entry name" value="CABLES1/2"/>
</dbReference>
<accession>A0A132A3P5</accession>
<dbReference type="VEuPathDB" id="VectorBase:SSCA001770"/>
<dbReference type="GO" id="GO:0051301">
    <property type="term" value="P:cell division"/>
    <property type="evidence" value="ECO:0007669"/>
    <property type="project" value="UniProtKB-KW"/>
</dbReference>